<feature type="active site" description="Nucleophile" evidence="9">
    <location>
        <position position="33"/>
    </location>
</feature>
<feature type="domain" description="Thioredoxin" evidence="11">
    <location>
        <begin position="1"/>
        <end position="102"/>
    </location>
</feature>
<dbReference type="PROSITE" id="PS51352">
    <property type="entry name" value="THIOREDOXIN_2"/>
    <property type="match status" value="1"/>
</dbReference>
<dbReference type="GO" id="GO:0045454">
    <property type="term" value="P:cell redox homeostasis"/>
    <property type="evidence" value="ECO:0007669"/>
    <property type="project" value="TreeGrafter"/>
</dbReference>
<feature type="active site" description="Nucleophile" evidence="9">
    <location>
        <position position="30"/>
    </location>
</feature>
<dbReference type="AlphaFoldDB" id="A0A9D2SCK9"/>
<dbReference type="FunFam" id="3.40.30.10:FF:000001">
    <property type="entry name" value="Thioredoxin"/>
    <property type="match status" value="1"/>
</dbReference>
<keyword evidence="3" id="KW-0813">Transport</keyword>
<evidence type="ECO:0000259" key="11">
    <source>
        <dbReference type="PROSITE" id="PS51352"/>
    </source>
</evidence>
<comment type="caution">
    <text evidence="12">The sequence shown here is derived from an EMBL/GenBank/DDBJ whole genome shotgun (WGS) entry which is preliminary data.</text>
</comment>
<dbReference type="NCBIfam" id="TIGR01068">
    <property type="entry name" value="thioredoxin"/>
    <property type="match status" value="1"/>
</dbReference>
<keyword evidence="6 10" id="KW-0676">Redox-active center</keyword>
<protein>
    <recommendedName>
        <fullName evidence="2 7">Thioredoxin</fullName>
    </recommendedName>
</protein>
<dbReference type="GO" id="GO:0005829">
    <property type="term" value="C:cytosol"/>
    <property type="evidence" value="ECO:0007669"/>
    <property type="project" value="TreeGrafter"/>
</dbReference>
<evidence type="ECO:0000256" key="10">
    <source>
        <dbReference type="PIRSR" id="PIRSR000077-4"/>
    </source>
</evidence>
<organism evidence="12 13">
    <name type="scientific">Candidatus Eisenbergiella merdigallinarum</name>
    <dbReference type="NCBI Taxonomy" id="2838552"/>
    <lineage>
        <taxon>Bacteria</taxon>
        <taxon>Bacillati</taxon>
        <taxon>Bacillota</taxon>
        <taxon>Clostridia</taxon>
        <taxon>Lachnospirales</taxon>
        <taxon>Lachnospiraceae</taxon>
        <taxon>Eisenbergiella</taxon>
    </lineage>
</organism>
<reference evidence="12" key="2">
    <citation type="submission" date="2021-04" db="EMBL/GenBank/DDBJ databases">
        <authorList>
            <person name="Gilroy R."/>
        </authorList>
    </citation>
    <scope>NUCLEOTIDE SEQUENCE</scope>
    <source>
        <strain evidence="12">USAMLcec3-2134</strain>
    </source>
</reference>
<evidence type="ECO:0000256" key="1">
    <source>
        <dbReference type="ARBA" id="ARBA00008987"/>
    </source>
</evidence>
<evidence type="ECO:0000256" key="7">
    <source>
        <dbReference type="NCBIfam" id="TIGR01068"/>
    </source>
</evidence>
<name>A0A9D2SCK9_9FIRM</name>
<dbReference type="GO" id="GO:0015035">
    <property type="term" value="F:protein-disulfide reductase activity"/>
    <property type="evidence" value="ECO:0007669"/>
    <property type="project" value="UniProtKB-UniRule"/>
</dbReference>
<dbReference type="Pfam" id="PF00085">
    <property type="entry name" value="Thioredoxin"/>
    <property type="match status" value="1"/>
</dbReference>
<evidence type="ECO:0000313" key="12">
    <source>
        <dbReference type="EMBL" id="HJB90814.1"/>
    </source>
</evidence>
<comment type="similarity">
    <text evidence="1 8">Belongs to the thioredoxin family.</text>
</comment>
<feature type="site" description="Deprotonates C-terminal active site Cys" evidence="9">
    <location>
        <position position="24"/>
    </location>
</feature>
<evidence type="ECO:0000256" key="6">
    <source>
        <dbReference type="ARBA" id="ARBA00023284"/>
    </source>
</evidence>
<evidence type="ECO:0000256" key="3">
    <source>
        <dbReference type="ARBA" id="ARBA00022448"/>
    </source>
</evidence>
<dbReference type="PIRSF" id="PIRSF000077">
    <property type="entry name" value="Thioredoxin"/>
    <property type="match status" value="1"/>
</dbReference>
<evidence type="ECO:0000256" key="9">
    <source>
        <dbReference type="PIRSR" id="PIRSR000077-1"/>
    </source>
</evidence>
<evidence type="ECO:0000313" key="13">
    <source>
        <dbReference type="Proteomes" id="UP000886883"/>
    </source>
</evidence>
<feature type="site" description="Contributes to redox potential value" evidence="9">
    <location>
        <position position="31"/>
    </location>
</feature>
<dbReference type="InterPro" id="IPR005746">
    <property type="entry name" value="Thioredoxin"/>
</dbReference>
<gene>
    <name evidence="12" type="primary">trxA</name>
    <name evidence="12" type="ORF">H9763_05020</name>
</gene>
<reference evidence="12" key="1">
    <citation type="journal article" date="2021" name="PeerJ">
        <title>Extensive microbial diversity within the chicken gut microbiome revealed by metagenomics and culture.</title>
        <authorList>
            <person name="Gilroy R."/>
            <person name="Ravi A."/>
            <person name="Getino M."/>
            <person name="Pursley I."/>
            <person name="Horton D.L."/>
            <person name="Alikhan N.F."/>
            <person name="Baker D."/>
            <person name="Gharbi K."/>
            <person name="Hall N."/>
            <person name="Watson M."/>
            <person name="Adriaenssens E.M."/>
            <person name="Foster-Nyarko E."/>
            <person name="Jarju S."/>
            <person name="Secka A."/>
            <person name="Antonio M."/>
            <person name="Oren A."/>
            <person name="Chaudhuri R.R."/>
            <person name="La Ragione R."/>
            <person name="Hildebrand F."/>
            <person name="Pallen M.J."/>
        </authorList>
    </citation>
    <scope>NUCLEOTIDE SEQUENCE</scope>
    <source>
        <strain evidence="12">USAMLcec3-2134</strain>
    </source>
</reference>
<evidence type="ECO:0000256" key="5">
    <source>
        <dbReference type="ARBA" id="ARBA00023157"/>
    </source>
</evidence>
<evidence type="ECO:0000256" key="8">
    <source>
        <dbReference type="PIRNR" id="PIRNR000077"/>
    </source>
</evidence>
<accession>A0A9D2SCK9</accession>
<dbReference type="PANTHER" id="PTHR45663:SF11">
    <property type="entry name" value="GEO12009P1"/>
    <property type="match status" value="1"/>
</dbReference>
<feature type="disulfide bond" description="Redox-active" evidence="10">
    <location>
        <begin position="30"/>
        <end position="33"/>
    </location>
</feature>
<dbReference type="PANTHER" id="PTHR45663">
    <property type="entry name" value="GEO12009P1"/>
    <property type="match status" value="1"/>
</dbReference>
<dbReference type="InterPro" id="IPR013766">
    <property type="entry name" value="Thioredoxin_domain"/>
</dbReference>
<dbReference type="Gene3D" id="3.40.30.10">
    <property type="entry name" value="Glutaredoxin"/>
    <property type="match status" value="1"/>
</dbReference>
<sequence length="102" mass="11586">MAKKFTAQNFETEVLQAKGPVLVDFWATWCMPCRMQGPAVEKLAEEGYNAGKLNVDEEQELAARYRVMSIPTLIVFKDGQEVDRMVGVQSRDVLAKKLDSYR</sequence>
<dbReference type="InterPro" id="IPR036249">
    <property type="entry name" value="Thioredoxin-like_sf"/>
</dbReference>
<dbReference type="Proteomes" id="UP000886883">
    <property type="component" value="Unassembled WGS sequence"/>
</dbReference>
<feature type="site" description="Contributes to redox potential value" evidence="9">
    <location>
        <position position="32"/>
    </location>
</feature>
<proteinExistence type="inferred from homology"/>
<dbReference type="PRINTS" id="PR00421">
    <property type="entry name" value="THIOREDOXIN"/>
</dbReference>
<dbReference type="EMBL" id="DWXE01000016">
    <property type="protein sequence ID" value="HJB90814.1"/>
    <property type="molecule type" value="Genomic_DNA"/>
</dbReference>
<keyword evidence="4" id="KW-0249">Electron transport</keyword>
<dbReference type="CDD" id="cd02947">
    <property type="entry name" value="TRX_family"/>
    <property type="match status" value="1"/>
</dbReference>
<keyword evidence="5 10" id="KW-1015">Disulfide bond</keyword>
<evidence type="ECO:0000256" key="4">
    <source>
        <dbReference type="ARBA" id="ARBA00022982"/>
    </source>
</evidence>
<evidence type="ECO:0000256" key="2">
    <source>
        <dbReference type="ARBA" id="ARBA00020570"/>
    </source>
</evidence>
<dbReference type="SUPFAM" id="SSF52833">
    <property type="entry name" value="Thioredoxin-like"/>
    <property type="match status" value="1"/>
</dbReference>